<dbReference type="Proteomes" id="UP001311232">
    <property type="component" value="Unassembled WGS sequence"/>
</dbReference>
<name>A0AAV9S1Y6_9TELE</name>
<protein>
    <submittedName>
        <fullName evidence="1">Uncharacterized protein</fullName>
    </submittedName>
</protein>
<comment type="caution">
    <text evidence="1">The sequence shown here is derived from an EMBL/GenBank/DDBJ whole genome shotgun (WGS) entry which is preliminary data.</text>
</comment>
<keyword evidence="2" id="KW-1185">Reference proteome</keyword>
<dbReference type="EMBL" id="JAHHUM010000989">
    <property type="protein sequence ID" value="KAK5615226.1"/>
    <property type="molecule type" value="Genomic_DNA"/>
</dbReference>
<reference evidence="1 2" key="1">
    <citation type="submission" date="2021-06" db="EMBL/GenBank/DDBJ databases">
        <authorList>
            <person name="Palmer J.M."/>
        </authorList>
    </citation>
    <scope>NUCLEOTIDE SEQUENCE [LARGE SCALE GENOMIC DNA]</scope>
    <source>
        <strain evidence="1 2">MEX-2019</strain>
        <tissue evidence="1">Muscle</tissue>
    </source>
</reference>
<evidence type="ECO:0000313" key="2">
    <source>
        <dbReference type="Proteomes" id="UP001311232"/>
    </source>
</evidence>
<accession>A0AAV9S1Y6</accession>
<dbReference type="AlphaFoldDB" id="A0AAV9S1Y6"/>
<proteinExistence type="predicted"/>
<evidence type="ECO:0000313" key="1">
    <source>
        <dbReference type="EMBL" id="KAK5615226.1"/>
    </source>
</evidence>
<organism evidence="1 2">
    <name type="scientific">Crenichthys baileyi</name>
    <name type="common">White River springfish</name>
    <dbReference type="NCBI Taxonomy" id="28760"/>
    <lineage>
        <taxon>Eukaryota</taxon>
        <taxon>Metazoa</taxon>
        <taxon>Chordata</taxon>
        <taxon>Craniata</taxon>
        <taxon>Vertebrata</taxon>
        <taxon>Euteleostomi</taxon>
        <taxon>Actinopterygii</taxon>
        <taxon>Neopterygii</taxon>
        <taxon>Teleostei</taxon>
        <taxon>Neoteleostei</taxon>
        <taxon>Acanthomorphata</taxon>
        <taxon>Ovalentaria</taxon>
        <taxon>Atherinomorphae</taxon>
        <taxon>Cyprinodontiformes</taxon>
        <taxon>Goodeidae</taxon>
        <taxon>Crenichthys</taxon>
    </lineage>
</organism>
<sequence>MTEGTSQRDQAGGMVRKFKRGEILARLFFSPGDLSQLTMEEAGNSWQPPRLARGEEGFFFTDPRIHHIIEAERQRAMGEIGASMRRPPAPSSTRLSTEARPAFRLMV</sequence>
<gene>
    <name evidence="1" type="ORF">CRENBAI_004160</name>
</gene>